<keyword evidence="1" id="KW-0520">NAD</keyword>
<name>A0A485JDB2_ECOLX</name>
<sequence length="78" mass="8881">MKFLVTGAAGFIGFYVSKRLLAAGHQVVGIDNLNDYYDVNLKQARLDLLKHDNFSFIKLTWPIARKWRHCLQTSGSIV</sequence>
<evidence type="ECO:0000313" key="4">
    <source>
        <dbReference type="Proteomes" id="UP000358010"/>
    </source>
</evidence>
<reference evidence="3 4" key="1">
    <citation type="submission" date="2019-03" db="EMBL/GenBank/DDBJ databases">
        <authorList>
            <consortium name="Pathogen Informatics"/>
        </authorList>
    </citation>
    <scope>NUCLEOTIDE SEQUENCE [LARGE SCALE GENOMIC DNA]</scope>
    <source>
        <strain evidence="3 4">NCTC10974</strain>
    </source>
</reference>
<evidence type="ECO:0000256" key="1">
    <source>
        <dbReference type="ARBA" id="ARBA00023027"/>
    </source>
</evidence>
<feature type="domain" description="NAD-dependent epimerase/dehydratase" evidence="2">
    <location>
        <begin position="4"/>
        <end position="53"/>
    </location>
</feature>
<dbReference type="InterPro" id="IPR001509">
    <property type="entry name" value="Epimerase_deHydtase"/>
</dbReference>
<protein>
    <submittedName>
        <fullName evidence="3">UDP-glucose 4-epimerase</fullName>
    </submittedName>
</protein>
<proteinExistence type="predicted"/>
<dbReference type="InterPro" id="IPR036291">
    <property type="entry name" value="NAD(P)-bd_dom_sf"/>
</dbReference>
<dbReference type="EMBL" id="CAADJZ010000001">
    <property type="protein sequence ID" value="VFT68741.1"/>
    <property type="molecule type" value="Genomic_DNA"/>
</dbReference>
<evidence type="ECO:0000313" key="3">
    <source>
        <dbReference type="EMBL" id="VFT68741.1"/>
    </source>
</evidence>
<evidence type="ECO:0000259" key="2">
    <source>
        <dbReference type="Pfam" id="PF01370"/>
    </source>
</evidence>
<gene>
    <name evidence="3" type="ORF">NCTC10974_02239</name>
</gene>
<accession>A0A485JDB2</accession>
<dbReference type="Pfam" id="PF01370">
    <property type="entry name" value="Epimerase"/>
    <property type="match status" value="1"/>
</dbReference>
<dbReference type="AlphaFoldDB" id="A0A485JDB2"/>
<dbReference type="SUPFAM" id="SSF51735">
    <property type="entry name" value="NAD(P)-binding Rossmann-fold domains"/>
    <property type="match status" value="1"/>
</dbReference>
<dbReference type="PANTHER" id="PTHR43574">
    <property type="entry name" value="EPIMERASE-RELATED"/>
    <property type="match status" value="1"/>
</dbReference>
<dbReference type="Gene3D" id="3.40.50.720">
    <property type="entry name" value="NAD(P)-binding Rossmann-like Domain"/>
    <property type="match status" value="1"/>
</dbReference>
<organism evidence="3 4">
    <name type="scientific">Escherichia coli</name>
    <dbReference type="NCBI Taxonomy" id="562"/>
    <lineage>
        <taxon>Bacteria</taxon>
        <taxon>Pseudomonadati</taxon>
        <taxon>Pseudomonadota</taxon>
        <taxon>Gammaproteobacteria</taxon>
        <taxon>Enterobacterales</taxon>
        <taxon>Enterobacteriaceae</taxon>
        <taxon>Escherichia</taxon>
    </lineage>
</organism>
<dbReference type="Proteomes" id="UP000358010">
    <property type="component" value="Unassembled WGS sequence"/>
</dbReference>